<protein>
    <submittedName>
        <fullName evidence="4">Phosphatase PAP2 family protein</fullName>
    </submittedName>
</protein>
<evidence type="ECO:0000313" key="4">
    <source>
        <dbReference type="EMBL" id="MFC3321157.1"/>
    </source>
</evidence>
<feature type="transmembrane region" description="Helical" evidence="2">
    <location>
        <begin position="116"/>
        <end position="137"/>
    </location>
</feature>
<organism evidence="4 5">
    <name type="scientific">Mesorhizobium cantuariense</name>
    <dbReference type="NCBI Taxonomy" id="1300275"/>
    <lineage>
        <taxon>Bacteria</taxon>
        <taxon>Pseudomonadati</taxon>
        <taxon>Pseudomonadota</taxon>
        <taxon>Alphaproteobacteria</taxon>
        <taxon>Hyphomicrobiales</taxon>
        <taxon>Phyllobacteriaceae</taxon>
        <taxon>Mesorhizobium</taxon>
    </lineage>
</organism>
<evidence type="ECO:0000256" key="1">
    <source>
        <dbReference type="SAM" id="MobiDB-lite"/>
    </source>
</evidence>
<keyword evidence="2" id="KW-0472">Membrane</keyword>
<feature type="transmembrane region" description="Helical" evidence="2">
    <location>
        <begin position="296"/>
        <end position="313"/>
    </location>
</feature>
<dbReference type="RefSeq" id="WP_378977289.1">
    <property type="nucleotide sequence ID" value="NZ_JBHRVD010000001.1"/>
</dbReference>
<reference evidence="5" key="1">
    <citation type="journal article" date="2019" name="Int. J. Syst. Evol. Microbiol.">
        <title>The Global Catalogue of Microorganisms (GCM) 10K type strain sequencing project: providing services to taxonomists for standard genome sequencing and annotation.</title>
        <authorList>
            <consortium name="The Broad Institute Genomics Platform"/>
            <consortium name="The Broad Institute Genome Sequencing Center for Infectious Disease"/>
            <person name="Wu L."/>
            <person name="Ma J."/>
        </authorList>
    </citation>
    <scope>NUCLEOTIDE SEQUENCE [LARGE SCALE GENOMIC DNA]</scope>
    <source>
        <strain evidence="5">ICMP 19515</strain>
    </source>
</reference>
<feature type="transmembrane region" description="Helical" evidence="2">
    <location>
        <begin position="272"/>
        <end position="289"/>
    </location>
</feature>
<dbReference type="EMBL" id="JBHRVD010000001">
    <property type="protein sequence ID" value="MFC3321157.1"/>
    <property type="molecule type" value="Genomic_DNA"/>
</dbReference>
<evidence type="ECO:0000259" key="3">
    <source>
        <dbReference type="Pfam" id="PF14378"/>
    </source>
</evidence>
<feature type="transmembrane region" description="Helical" evidence="2">
    <location>
        <begin position="172"/>
        <end position="195"/>
    </location>
</feature>
<accession>A0ABV7MHE3</accession>
<keyword evidence="5" id="KW-1185">Reference proteome</keyword>
<feature type="transmembrane region" description="Helical" evidence="2">
    <location>
        <begin position="40"/>
        <end position="59"/>
    </location>
</feature>
<comment type="caution">
    <text evidence="4">The sequence shown here is derived from an EMBL/GenBank/DDBJ whole genome shotgun (WGS) entry which is preliminary data.</text>
</comment>
<dbReference type="InterPro" id="IPR026841">
    <property type="entry name" value="Aur1/Ipt1"/>
</dbReference>
<evidence type="ECO:0000313" key="5">
    <source>
        <dbReference type="Proteomes" id="UP001595648"/>
    </source>
</evidence>
<dbReference type="Proteomes" id="UP001595648">
    <property type="component" value="Unassembled WGS sequence"/>
</dbReference>
<feature type="transmembrane region" description="Helical" evidence="2">
    <location>
        <begin position="207"/>
        <end position="228"/>
    </location>
</feature>
<gene>
    <name evidence="4" type="ORF">ACFOJ9_05085</name>
</gene>
<feature type="transmembrane region" description="Helical" evidence="2">
    <location>
        <begin position="319"/>
        <end position="341"/>
    </location>
</feature>
<evidence type="ECO:0000256" key="2">
    <source>
        <dbReference type="SAM" id="Phobius"/>
    </source>
</evidence>
<proteinExistence type="predicted"/>
<keyword evidence="2" id="KW-1133">Transmembrane helix</keyword>
<feature type="region of interest" description="Disordered" evidence="1">
    <location>
        <begin position="1"/>
        <end position="28"/>
    </location>
</feature>
<feature type="transmembrane region" description="Helical" evidence="2">
    <location>
        <begin position="71"/>
        <end position="95"/>
    </location>
</feature>
<feature type="domain" description="Inositolphosphotransferase Aur1/Ipt1" evidence="3">
    <location>
        <begin position="149"/>
        <end position="334"/>
    </location>
</feature>
<sequence length="363" mass="39595">MQVSHHGCDVTVDLPHARPTGSSEYKSTQGRAASFRGRQLTAFVMTLLAGLAAAVLIWYPFSTVSVEPVLWLRTAISAMPMVLLWVALGAMRYQLRKTPFRYRDMLSDVASRLQSLIVMLSVITLFSIELLLLSYLATATSRPLMDVYLAAGDAALGFDWVAYVGRLNEHPWIALVLSCAYFSLKIQFLLLPAILALTARPGRLKEFAAHFGLAGCLTCLIMIAVPAAGTFDFYHPSPELLSSFGPGASARHLEQLHALRMLKPFLIQNPDGLVTFPSFHSALAAIFVYSVRGIRYVAPPVYLLNAMLILAALPEGGHYLVDILAGFAVAAVSIQTVHLIAKRKTLQQTGYEDAQSSGAETRA</sequence>
<keyword evidence="2" id="KW-0812">Transmembrane</keyword>
<name>A0ABV7MHE3_9HYPH</name>
<dbReference type="Pfam" id="PF14378">
    <property type="entry name" value="PAP2_3"/>
    <property type="match status" value="1"/>
</dbReference>